<name>A0A813GML6_POLGL</name>
<dbReference type="AlphaFoldDB" id="A0A813GML6"/>
<dbReference type="Gene3D" id="1.20.5.1700">
    <property type="match status" value="1"/>
</dbReference>
<gene>
    <name evidence="4" type="ORF">PGLA1383_LOCUS44559</name>
</gene>
<keyword evidence="5" id="KW-1185">Reference proteome</keyword>
<accession>A0A813GML6</accession>
<dbReference type="Proteomes" id="UP000654075">
    <property type="component" value="Unassembled WGS sequence"/>
</dbReference>
<keyword evidence="1" id="KW-0175">Coiled coil</keyword>
<keyword evidence="3" id="KW-0812">Transmembrane</keyword>
<comment type="caution">
    <text evidence="4">The sequence shown here is derived from an EMBL/GenBank/DDBJ whole genome shotgun (WGS) entry which is preliminary data.</text>
</comment>
<evidence type="ECO:0000313" key="4">
    <source>
        <dbReference type="EMBL" id="CAE8627842.1"/>
    </source>
</evidence>
<evidence type="ECO:0000256" key="1">
    <source>
        <dbReference type="SAM" id="Coils"/>
    </source>
</evidence>
<keyword evidence="3" id="KW-1133">Transmembrane helix</keyword>
<evidence type="ECO:0000313" key="5">
    <source>
        <dbReference type="Proteomes" id="UP000654075"/>
    </source>
</evidence>
<feature type="coiled-coil region" evidence="1">
    <location>
        <begin position="239"/>
        <end position="266"/>
    </location>
</feature>
<organism evidence="4 5">
    <name type="scientific">Polarella glacialis</name>
    <name type="common">Dinoflagellate</name>
    <dbReference type="NCBI Taxonomy" id="89957"/>
    <lineage>
        <taxon>Eukaryota</taxon>
        <taxon>Sar</taxon>
        <taxon>Alveolata</taxon>
        <taxon>Dinophyceae</taxon>
        <taxon>Suessiales</taxon>
        <taxon>Suessiaceae</taxon>
        <taxon>Polarella</taxon>
    </lineage>
</organism>
<protein>
    <recommendedName>
        <fullName evidence="6">Golgin-84</fullName>
    </recommendedName>
</protein>
<feature type="region of interest" description="Disordered" evidence="2">
    <location>
        <begin position="49"/>
        <end position="69"/>
    </location>
</feature>
<evidence type="ECO:0000256" key="2">
    <source>
        <dbReference type="SAM" id="MobiDB-lite"/>
    </source>
</evidence>
<evidence type="ECO:0000256" key="3">
    <source>
        <dbReference type="SAM" id="Phobius"/>
    </source>
</evidence>
<feature type="transmembrane region" description="Helical" evidence="3">
    <location>
        <begin position="324"/>
        <end position="346"/>
    </location>
</feature>
<evidence type="ECO:0008006" key="6">
    <source>
        <dbReference type="Google" id="ProtNLM"/>
    </source>
</evidence>
<feature type="region of interest" description="Disordered" evidence="2">
    <location>
        <begin position="274"/>
        <end position="293"/>
    </location>
</feature>
<dbReference type="EMBL" id="CAJNNV010029279">
    <property type="protein sequence ID" value="CAE8627842.1"/>
    <property type="molecule type" value="Genomic_DNA"/>
</dbReference>
<feature type="compositionally biased region" description="Polar residues" evidence="2">
    <location>
        <begin position="54"/>
        <end position="63"/>
    </location>
</feature>
<proteinExistence type="predicted"/>
<keyword evidence="3" id="KW-0472">Membrane</keyword>
<sequence length="349" mass="38034">MFRSGSDSAAASRSEVEELKQELERFKLGADSAASATASEVEELQRQLEMFRSGSDSAAASQSEVEDLKQELERFTKLSEGRLQASAERTTTFQCETDELRQELERLKLSAGSDCTAAQKETDELKQELKRLKSSSGRDAPDEIHVAEVAEKLDGARQSATPCDSDELSQELDKVRAKRADEAARAAATALAAHSQIEALKMKVCQLQAEREDSLRSKAANVATAEAVAVEVSAMGVRLEQLQAQSAEKERRCQQLLAERNSLAELRGSSAAAGGDIELGSMPASRKGDSRQAPAVLGASEPTWVQQADVPLAILSRQLSASPLWRRVFFGYIVILHLWVFIVVSFGHR</sequence>
<reference evidence="4" key="1">
    <citation type="submission" date="2021-02" db="EMBL/GenBank/DDBJ databases">
        <authorList>
            <person name="Dougan E. K."/>
            <person name="Rhodes N."/>
            <person name="Thang M."/>
            <person name="Chan C."/>
        </authorList>
    </citation>
    <scope>NUCLEOTIDE SEQUENCE</scope>
</reference>